<name>A0A336MYI6_CULSO</name>
<proteinExistence type="predicted"/>
<evidence type="ECO:0000313" key="2">
    <source>
        <dbReference type="EMBL" id="SSX33733.1"/>
    </source>
</evidence>
<protein>
    <submittedName>
        <fullName evidence="2">CSON006873 protein</fullName>
    </submittedName>
</protein>
<dbReference type="EMBL" id="UFQS01002592">
    <property type="protein sequence ID" value="SSX14322.1"/>
    <property type="molecule type" value="Genomic_DNA"/>
</dbReference>
<evidence type="ECO:0000313" key="1">
    <source>
        <dbReference type="EMBL" id="SSX14322.1"/>
    </source>
</evidence>
<sequence length="76" mass="8635">MLYMRKGGIERLNFAFSRAPGLQGPPLVLAAAAPSLYKNTNAIIPVSKPPQIRKNFIETWIFEQLDELRSLKELQH</sequence>
<gene>
    <name evidence="2" type="primary">CSON006873</name>
</gene>
<dbReference type="EMBL" id="UFQT01002592">
    <property type="protein sequence ID" value="SSX33733.1"/>
    <property type="molecule type" value="Genomic_DNA"/>
</dbReference>
<reference evidence="2" key="2">
    <citation type="submission" date="2018-07" db="EMBL/GenBank/DDBJ databases">
        <authorList>
            <person name="Quirk P.G."/>
            <person name="Krulwich T.A."/>
        </authorList>
    </citation>
    <scope>NUCLEOTIDE SEQUENCE</scope>
</reference>
<organism evidence="2">
    <name type="scientific">Culicoides sonorensis</name>
    <name type="common">Biting midge</name>
    <dbReference type="NCBI Taxonomy" id="179676"/>
    <lineage>
        <taxon>Eukaryota</taxon>
        <taxon>Metazoa</taxon>
        <taxon>Ecdysozoa</taxon>
        <taxon>Arthropoda</taxon>
        <taxon>Hexapoda</taxon>
        <taxon>Insecta</taxon>
        <taxon>Pterygota</taxon>
        <taxon>Neoptera</taxon>
        <taxon>Endopterygota</taxon>
        <taxon>Diptera</taxon>
        <taxon>Nematocera</taxon>
        <taxon>Chironomoidea</taxon>
        <taxon>Ceratopogonidae</taxon>
        <taxon>Ceratopogoninae</taxon>
        <taxon>Culicoides</taxon>
        <taxon>Monoculicoides</taxon>
    </lineage>
</organism>
<accession>A0A336MYI6</accession>
<dbReference type="VEuPathDB" id="VectorBase:CSON006873"/>
<reference evidence="1" key="1">
    <citation type="submission" date="2018-04" db="EMBL/GenBank/DDBJ databases">
        <authorList>
            <person name="Go L.Y."/>
            <person name="Mitchell J.A."/>
        </authorList>
    </citation>
    <scope>NUCLEOTIDE SEQUENCE</scope>
    <source>
        <tissue evidence="1">Whole organism</tissue>
    </source>
</reference>
<dbReference type="AlphaFoldDB" id="A0A336MYI6"/>